<dbReference type="EMBL" id="BPLR01018593">
    <property type="protein sequence ID" value="GIZ00879.1"/>
    <property type="molecule type" value="Genomic_DNA"/>
</dbReference>
<keyword evidence="2" id="KW-1185">Reference proteome</keyword>
<accession>A0AAV4Y3Z0</accession>
<evidence type="ECO:0000313" key="2">
    <source>
        <dbReference type="Proteomes" id="UP001054945"/>
    </source>
</evidence>
<proteinExistence type="predicted"/>
<sequence length="91" mass="10303">MSTQREDTPLNPASLPVQALFGFATRRGKKISFLFPFFLPSPFPRPCSFLFSRGKSSPGVKNVGIYGETMRFYPCFGIAELVDIRSFVWMD</sequence>
<protein>
    <submittedName>
        <fullName evidence="1">Uncharacterized protein</fullName>
    </submittedName>
</protein>
<organism evidence="1 2">
    <name type="scientific">Caerostris extrusa</name>
    <name type="common">Bark spider</name>
    <name type="synonym">Caerostris bankana</name>
    <dbReference type="NCBI Taxonomy" id="172846"/>
    <lineage>
        <taxon>Eukaryota</taxon>
        <taxon>Metazoa</taxon>
        <taxon>Ecdysozoa</taxon>
        <taxon>Arthropoda</taxon>
        <taxon>Chelicerata</taxon>
        <taxon>Arachnida</taxon>
        <taxon>Araneae</taxon>
        <taxon>Araneomorphae</taxon>
        <taxon>Entelegynae</taxon>
        <taxon>Araneoidea</taxon>
        <taxon>Araneidae</taxon>
        <taxon>Caerostris</taxon>
    </lineage>
</organism>
<reference evidence="1 2" key="1">
    <citation type="submission" date="2021-06" db="EMBL/GenBank/DDBJ databases">
        <title>Caerostris extrusa draft genome.</title>
        <authorList>
            <person name="Kono N."/>
            <person name="Arakawa K."/>
        </authorList>
    </citation>
    <scope>NUCLEOTIDE SEQUENCE [LARGE SCALE GENOMIC DNA]</scope>
</reference>
<name>A0AAV4Y3Z0_CAEEX</name>
<dbReference type="Proteomes" id="UP001054945">
    <property type="component" value="Unassembled WGS sequence"/>
</dbReference>
<dbReference type="AlphaFoldDB" id="A0AAV4Y3Z0"/>
<comment type="caution">
    <text evidence="1">The sequence shown here is derived from an EMBL/GenBank/DDBJ whole genome shotgun (WGS) entry which is preliminary data.</text>
</comment>
<gene>
    <name evidence="1" type="ORF">CEXT_370611</name>
</gene>
<evidence type="ECO:0000313" key="1">
    <source>
        <dbReference type="EMBL" id="GIZ00879.1"/>
    </source>
</evidence>